<name>A0A4Q0ZD28_9BACT</name>
<reference evidence="25 26" key="1">
    <citation type="submission" date="2017-10" db="EMBL/GenBank/DDBJ databases">
        <title>Genomics of the genus Arcobacter.</title>
        <authorList>
            <person name="Perez-Cataluna A."/>
            <person name="Figueras M.J."/>
        </authorList>
    </citation>
    <scope>NUCLEOTIDE SEQUENCE [LARGE SCALE GENOMIC DNA]</scope>
    <source>
        <strain evidence="25 26">F26</strain>
    </source>
</reference>
<dbReference type="Pfam" id="PF00512">
    <property type="entry name" value="HisKA"/>
    <property type="match status" value="1"/>
</dbReference>
<evidence type="ECO:0000256" key="15">
    <source>
        <dbReference type="ARBA" id="ARBA00068150"/>
    </source>
</evidence>
<evidence type="ECO:0000256" key="13">
    <source>
        <dbReference type="ARBA" id="ARBA00023136"/>
    </source>
</evidence>
<dbReference type="PROSITE" id="PS50110">
    <property type="entry name" value="RESPONSE_REGULATORY"/>
    <property type="match status" value="2"/>
</dbReference>
<evidence type="ECO:0000256" key="7">
    <source>
        <dbReference type="ARBA" id="ARBA00022692"/>
    </source>
</evidence>
<evidence type="ECO:0000256" key="4">
    <source>
        <dbReference type="ARBA" id="ARBA00022475"/>
    </source>
</evidence>
<dbReference type="SMART" id="SM00086">
    <property type="entry name" value="PAC"/>
    <property type="match status" value="2"/>
</dbReference>
<dbReference type="EC" id="2.7.13.3" evidence="3"/>
<dbReference type="PROSITE" id="PS50109">
    <property type="entry name" value="HIS_KIN"/>
    <property type="match status" value="1"/>
</dbReference>
<dbReference type="InterPro" id="IPR035965">
    <property type="entry name" value="PAS-like_dom_sf"/>
</dbReference>
<evidence type="ECO:0000256" key="8">
    <source>
        <dbReference type="ARBA" id="ARBA00022741"/>
    </source>
</evidence>
<feature type="domain" description="HPt" evidence="24">
    <location>
        <begin position="1362"/>
        <end position="1453"/>
    </location>
</feature>
<keyword evidence="9" id="KW-0418">Kinase</keyword>
<comment type="subunit">
    <text evidence="14">At low DSF concentrations, interacts with RpfF.</text>
</comment>
<dbReference type="InterPro" id="IPR036641">
    <property type="entry name" value="HPT_dom_sf"/>
</dbReference>
<dbReference type="PROSITE" id="PS50894">
    <property type="entry name" value="HPT"/>
    <property type="match status" value="1"/>
</dbReference>
<dbReference type="Gene3D" id="1.20.120.160">
    <property type="entry name" value="HPT domain"/>
    <property type="match status" value="1"/>
</dbReference>
<dbReference type="CDD" id="cd17546">
    <property type="entry name" value="REC_hyHK_CKI1_RcsC-like"/>
    <property type="match status" value="2"/>
</dbReference>
<dbReference type="FunFam" id="3.30.565.10:FF:000010">
    <property type="entry name" value="Sensor histidine kinase RcsC"/>
    <property type="match status" value="1"/>
</dbReference>
<sequence length="1540" mass="177623">MKNFIVYLLIIPIFLIADFKQKLTIEEKNWLENKEFIIVGAMDNWAPINFVNYNKEPLGIGFSLVELLNKKLDNKLKIESSSWNNIYEKAKNAKIDLILDITPKKEREEFFFFSKPYLEIPHVIVSKSEQKPFQSLEDLKGKTVALEEGVGTINDLKNNYPQIAIKTFENTTLSLDAVSRGLADAYIGNRAVVTYKLSTELLNNLKIDSIDTTRVASLLTIGVPKNYPILYSIIQKAMNEITPQEFNQIYKKWSNEDWIDLKLTSQEKEWLKNNPIIKFAADPNYMPYESFDSNGNYVGFISTYLTSIEETLGIKFDIIKTASWQETLEYAKNKKIDMFTNYVEADEFEKTHITKPLDIKSPIVVVGKKDKNKEFIISIEQLKNKKIAVIKDYFYVNEIYKQFPNFDYIEVDNASIALNGVSSGLYDVALCSLPVAIYNISQFGLSNLEIVGKTDTFMQLGFSIRKDYEIFSKIIEKVLVQYKNEDLNQIVKDWQKVTKNSTMNWDFILRILFFIILTIIVLLLWNYQLKRKVAKRTYELSKLLKFFDENVIASKTDLQGNITYVSEAFCNISGYKKEFLLGKNHRINKHKDNPKYIFEQMWSEITQGKLWRGRIKNRKKDGSYYWVDSLIEQEKDFNGKVIGYVSIRHDVTAQVELEDLSKNLENIVKERTNELYELHRKQKAIFDTVNIGILLLKDRKILELNNQICLNFGYEYDELLNQSTRIFYEKEDDFKYVLKEYELLKNGEIATWEQLFVRKNLSTFWARVSMQAIDFQDFSKGIVAIINDITLEKKAIEDIKKAKELAEESTKSKSEFLANMSHEIRTPMNAIIGMSYLVLQTSLDEQQKNYIQKIDMASKNLLGIINDILDFSKIEAGKMNFEKIDFSLNDVLSNISNLFMFQIEEKGLELLFDIDMNVPILLKGDLFRINQVLTNLLSNAIKFTSKGEIILSIKLIEKNKKSAKIRFEVKDTGIGLSKEQQSKLFNSFSQADSSTTRKYGGSGLGLAICKQIVELMHGEIGVKSELAEGSDFYFELELQLQDEQQKIIEINKEIKDLKVLIVDDNASSREILENIIKSLELEVKSLCCGKESIIELKEAYLKGKPYDLVLMDWMMPQMDGLDTIAKINQDKQIEKIPTFIMVTAYNKDELIQKAKDTNIVGFLEKPISPSSLYDSILKAFGNNIIINAHKNMKIDNFKEIKNSLTGNKVLLVEDNLQNQEIAIAFLDNLGIKTVVSNNGKEALEALERDDFNVILMDCQMPIMDGYEASKQIRKIDKFKDLPIIAMTANAMQGDKQKCIDAGMNDYISKPLDFNRFYETLISYIKSNNIEEVNKNKDVLKSVLDFEIEGLDLELALNRMALNVDLLKNQLNRFVKSQKNFQQKIDVLVNSNQLEELVREIHTLKSLCGNIAATKLFDEANNLEKYLNQNGIDDNVLKFIKELSLNLKILVSNIAKQMNISIITDEDFLVSNLLKNDEKIKKLFQELEILLKELDSSAIDKINQIKTLLGKNSIEEIEILENYINSFDFDKAIDFLEKIEH</sequence>
<feature type="coiled-coil region" evidence="18">
    <location>
        <begin position="1033"/>
        <end position="1060"/>
    </location>
</feature>
<comment type="caution">
    <text evidence="25">The sequence shown here is derived from an EMBL/GenBank/DDBJ whole genome shotgun (WGS) entry which is preliminary data.</text>
</comment>
<dbReference type="InterPro" id="IPR005467">
    <property type="entry name" value="His_kinase_dom"/>
</dbReference>
<dbReference type="InterPro" id="IPR003594">
    <property type="entry name" value="HATPase_dom"/>
</dbReference>
<dbReference type="SUPFAM" id="SSF53850">
    <property type="entry name" value="Periplasmic binding protein-like II"/>
    <property type="match status" value="2"/>
</dbReference>
<evidence type="ECO:0000259" key="20">
    <source>
        <dbReference type="PROSITE" id="PS50109"/>
    </source>
</evidence>
<dbReference type="PRINTS" id="PR00344">
    <property type="entry name" value="BCTRLSENSOR"/>
</dbReference>
<dbReference type="Pfam" id="PF02518">
    <property type="entry name" value="HATPase_c"/>
    <property type="match status" value="1"/>
</dbReference>
<dbReference type="InterPro" id="IPR013655">
    <property type="entry name" value="PAS_fold_3"/>
</dbReference>
<dbReference type="CDD" id="cd16922">
    <property type="entry name" value="HATPase_EvgS-ArcB-TorS-like"/>
    <property type="match status" value="1"/>
</dbReference>
<dbReference type="Proteomes" id="UP000290870">
    <property type="component" value="Unassembled WGS sequence"/>
</dbReference>
<evidence type="ECO:0000256" key="12">
    <source>
        <dbReference type="ARBA" id="ARBA00023012"/>
    </source>
</evidence>
<dbReference type="GO" id="GO:0005524">
    <property type="term" value="F:ATP binding"/>
    <property type="evidence" value="ECO:0007669"/>
    <property type="project" value="UniProtKB-KW"/>
</dbReference>
<dbReference type="InterPro" id="IPR000700">
    <property type="entry name" value="PAS-assoc_C"/>
</dbReference>
<keyword evidence="5 17" id="KW-0597">Phosphoprotein</keyword>
<dbReference type="Gene3D" id="1.10.287.130">
    <property type="match status" value="1"/>
</dbReference>
<evidence type="ECO:0000256" key="17">
    <source>
        <dbReference type="PROSITE-ProRule" id="PRU00169"/>
    </source>
</evidence>
<dbReference type="PANTHER" id="PTHR45339:SF1">
    <property type="entry name" value="HYBRID SIGNAL TRANSDUCTION HISTIDINE KINASE J"/>
    <property type="match status" value="1"/>
</dbReference>
<evidence type="ECO:0000256" key="9">
    <source>
        <dbReference type="ARBA" id="ARBA00022777"/>
    </source>
</evidence>
<keyword evidence="13 19" id="KW-0472">Membrane</keyword>
<dbReference type="GO" id="GO:0000155">
    <property type="term" value="F:phosphorelay sensor kinase activity"/>
    <property type="evidence" value="ECO:0007669"/>
    <property type="project" value="InterPro"/>
</dbReference>
<dbReference type="GO" id="GO:0005886">
    <property type="term" value="C:plasma membrane"/>
    <property type="evidence" value="ECO:0007669"/>
    <property type="project" value="UniProtKB-SubCell"/>
</dbReference>
<dbReference type="CDD" id="cd00130">
    <property type="entry name" value="PAS"/>
    <property type="match status" value="2"/>
</dbReference>
<evidence type="ECO:0000259" key="23">
    <source>
        <dbReference type="PROSITE" id="PS50113"/>
    </source>
</evidence>
<dbReference type="OrthoDB" id="5468627at2"/>
<evidence type="ECO:0000259" key="22">
    <source>
        <dbReference type="PROSITE" id="PS50112"/>
    </source>
</evidence>
<evidence type="ECO:0000256" key="10">
    <source>
        <dbReference type="ARBA" id="ARBA00022840"/>
    </source>
</evidence>
<feature type="domain" description="Response regulatory" evidence="21">
    <location>
        <begin position="1208"/>
        <end position="1324"/>
    </location>
</feature>
<dbReference type="Pfam" id="PF00072">
    <property type="entry name" value="Response_reg"/>
    <property type="match status" value="2"/>
</dbReference>
<dbReference type="PROSITE" id="PS50112">
    <property type="entry name" value="PAS"/>
    <property type="match status" value="1"/>
</dbReference>
<comment type="subcellular location">
    <subcellularLocation>
        <location evidence="2">Cell membrane</location>
        <topology evidence="2">Multi-pass membrane protein</topology>
    </subcellularLocation>
</comment>
<evidence type="ECO:0000313" key="26">
    <source>
        <dbReference type="Proteomes" id="UP000290870"/>
    </source>
</evidence>
<dbReference type="SMART" id="SM00448">
    <property type="entry name" value="REC"/>
    <property type="match status" value="2"/>
</dbReference>
<evidence type="ECO:0000256" key="18">
    <source>
        <dbReference type="SAM" id="Coils"/>
    </source>
</evidence>
<feature type="modified residue" description="4-aspartylphosphate" evidence="17">
    <location>
        <position position="1112"/>
    </location>
</feature>
<evidence type="ECO:0000256" key="5">
    <source>
        <dbReference type="ARBA" id="ARBA00022553"/>
    </source>
</evidence>
<keyword evidence="12" id="KW-0902">Two-component regulatory system</keyword>
<keyword evidence="18" id="KW-0175">Coiled coil</keyword>
<dbReference type="SUPFAM" id="SSF52172">
    <property type="entry name" value="CheY-like"/>
    <property type="match status" value="2"/>
</dbReference>
<dbReference type="EMBL" id="PDJZ01000006">
    <property type="protein sequence ID" value="RXJ84199.1"/>
    <property type="molecule type" value="Genomic_DNA"/>
</dbReference>
<dbReference type="Pfam" id="PF13426">
    <property type="entry name" value="PAS_9"/>
    <property type="match status" value="1"/>
</dbReference>
<dbReference type="InterPro" id="IPR008207">
    <property type="entry name" value="Sig_transdc_His_kin_Hpt_dom"/>
</dbReference>
<dbReference type="SUPFAM" id="SSF55785">
    <property type="entry name" value="PYP-like sensor domain (PAS domain)"/>
    <property type="match status" value="2"/>
</dbReference>
<keyword evidence="6" id="KW-0808">Transferase</keyword>
<dbReference type="InterPro" id="IPR036890">
    <property type="entry name" value="HATPase_C_sf"/>
</dbReference>
<feature type="modified residue" description="Phosphohistidine" evidence="16">
    <location>
        <position position="1401"/>
    </location>
</feature>
<dbReference type="CDD" id="cd01007">
    <property type="entry name" value="PBP2_BvgS_HisK_like"/>
    <property type="match status" value="2"/>
</dbReference>
<evidence type="ECO:0000256" key="14">
    <source>
        <dbReference type="ARBA" id="ARBA00064003"/>
    </source>
</evidence>
<evidence type="ECO:0000256" key="6">
    <source>
        <dbReference type="ARBA" id="ARBA00022679"/>
    </source>
</evidence>
<feature type="domain" description="PAS" evidence="22">
    <location>
        <begin position="557"/>
        <end position="584"/>
    </location>
</feature>
<dbReference type="PANTHER" id="PTHR45339">
    <property type="entry name" value="HYBRID SIGNAL TRANSDUCTION HISTIDINE KINASE J"/>
    <property type="match status" value="1"/>
</dbReference>
<dbReference type="Gene3D" id="3.30.450.20">
    <property type="entry name" value="PAS domain"/>
    <property type="match status" value="2"/>
</dbReference>
<dbReference type="InterPro" id="IPR001638">
    <property type="entry name" value="Solute-binding_3/MltF_N"/>
</dbReference>
<evidence type="ECO:0000256" key="3">
    <source>
        <dbReference type="ARBA" id="ARBA00012438"/>
    </source>
</evidence>
<dbReference type="InterPro" id="IPR001789">
    <property type="entry name" value="Sig_transdc_resp-reg_receiver"/>
</dbReference>
<dbReference type="SMART" id="SM00387">
    <property type="entry name" value="HATPase_c"/>
    <property type="match status" value="1"/>
</dbReference>
<accession>A0A4Q0ZD28</accession>
<feature type="modified residue" description="4-aspartylphosphate" evidence="17">
    <location>
        <position position="1257"/>
    </location>
</feature>
<evidence type="ECO:0000259" key="21">
    <source>
        <dbReference type="PROSITE" id="PS50110"/>
    </source>
</evidence>
<dbReference type="InterPro" id="IPR004358">
    <property type="entry name" value="Sig_transdc_His_kin-like_C"/>
</dbReference>
<evidence type="ECO:0000313" key="25">
    <source>
        <dbReference type="EMBL" id="RXJ84199.1"/>
    </source>
</evidence>
<evidence type="ECO:0000259" key="24">
    <source>
        <dbReference type="PROSITE" id="PS50894"/>
    </source>
</evidence>
<comment type="catalytic activity">
    <reaction evidence="1">
        <text>ATP + protein L-histidine = ADP + protein N-phospho-L-histidine.</text>
        <dbReference type="EC" id="2.7.13.3"/>
    </reaction>
</comment>
<evidence type="ECO:0000256" key="19">
    <source>
        <dbReference type="SAM" id="Phobius"/>
    </source>
</evidence>
<protein>
    <recommendedName>
        <fullName evidence="15">Sensory/regulatory protein RpfC</fullName>
        <ecNumber evidence="3">2.7.13.3</ecNumber>
    </recommendedName>
</protein>
<evidence type="ECO:0000256" key="2">
    <source>
        <dbReference type="ARBA" id="ARBA00004651"/>
    </source>
</evidence>
<dbReference type="RefSeq" id="WP_128986628.1">
    <property type="nucleotide sequence ID" value="NZ_PDJZ01000006.1"/>
</dbReference>
<feature type="domain" description="Response regulatory" evidence="21">
    <location>
        <begin position="1058"/>
        <end position="1180"/>
    </location>
</feature>
<dbReference type="InterPro" id="IPR003661">
    <property type="entry name" value="HisK_dim/P_dom"/>
</dbReference>
<dbReference type="Gene3D" id="3.30.565.10">
    <property type="entry name" value="Histidine kinase-like ATPase, C-terminal domain"/>
    <property type="match status" value="1"/>
</dbReference>
<evidence type="ECO:0000256" key="16">
    <source>
        <dbReference type="PROSITE-ProRule" id="PRU00110"/>
    </source>
</evidence>
<dbReference type="SMART" id="SM00062">
    <property type="entry name" value="PBPb"/>
    <property type="match status" value="2"/>
</dbReference>
<dbReference type="InterPro" id="IPR011006">
    <property type="entry name" value="CheY-like_superfamily"/>
</dbReference>
<dbReference type="SMART" id="SM00091">
    <property type="entry name" value="PAS"/>
    <property type="match status" value="2"/>
</dbReference>
<keyword evidence="10" id="KW-0067">ATP-binding</keyword>
<dbReference type="CDD" id="cd00082">
    <property type="entry name" value="HisKA"/>
    <property type="match status" value="1"/>
</dbReference>
<dbReference type="SUPFAM" id="SSF47384">
    <property type="entry name" value="Homodimeric domain of signal transducing histidine kinase"/>
    <property type="match status" value="1"/>
</dbReference>
<dbReference type="Pfam" id="PF08447">
    <property type="entry name" value="PAS_3"/>
    <property type="match status" value="1"/>
</dbReference>
<dbReference type="SUPFAM" id="SSF47226">
    <property type="entry name" value="Histidine-containing phosphotransfer domain, HPT domain"/>
    <property type="match status" value="1"/>
</dbReference>
<dbReference type="Pfam" id="PF01627">
    <property type="entry name" value="Hpt"/>
    <property type="match status" value="1"/>
</dbReference>
<keyword evidence="4" id="KW-1003">Cell membrane</keyword>
<dbReference type="SMART" id="SM00388">
    <property type="entry name" value="HisKA"/>
    <property type="match status" value="1"/>
</dbReference>
<feature type="domain" description="Histidine kinase" evidence="20">
    <location>
        <begin position="819"/>
        <end position="1040"/>
    </location>
</feature>
<dbReference type="PROSITE" id="PS50113">
    <property type="entry name" value="PAC"/>
    <property type="match status" value="1"/>
</dbReference>
<keyword evidence="7 19" id="KW-0812">Transmembrane</keyword>
<feature type="transmembrane region" description="Helical" evidence="19">
    <location>
        <begin position="507"/>
        <end position="527"/>
    </location>
</feature>
<proteinExistence type="predicted"/>
<dbReference type="SUPFAM" id="SSF55874">
    <property type="entry name" value="ATPase domain of HSP90 chaperone/DNA topoisomerase II/histidine kinase"/>
    <property type="match status" value="1"/>
</dbReference>
<dbReference type="InterPro" id="IPR000014">
    <property type="entry name" value="PAS"/>
</dbReference>
<keyword evidence="8" id="KW-0547">Nucleotide-binding</keyword>
<dbReference type="InterPro" id="IPR036097">
    <property type="entry name" value="HisK_dim/P_sf"/>
</dbReference>
<feature type="domain" description="PAC" evidence="23">
    <location>
        <begin position="609"/>
        <end position="663"/>
    </location>
</feature>
<dbReference type="InterPro" id="IPR001610">
    <property type="entry name" value="PAC"/>
</dbReference>
<dbReference type="FunFam" id="1.10.287.130:FF:000002">
    <property type="entry name" value="Two-component osmosensing histidine kinase"/>
    <property type="match status" value="1"/>
</dbReference>
<keyword evidence="11 19" id="KW-1133">Transmembrane helix</keyword>
<dbReference type="Gene3D" id="3.40.190.10">
    <property type="entry name" value="Periplasmic binding protein-like II"/>
    <property type="match status" value="4"/>
</dbReference>
<dbReference type="NCBIfam" id="TIGR00229">
    <property type="entry name" value="sensory_box"/>
    <property type="match status" value="2"/>
</dbReference>
<organism evidence="25 26">
    <name type="scientific">Arcobacter cloacae</name>
    <dbReference type="NCBI Taxonomy" id="1054034"/>
    <lineage>
        <taxon>Bacteria</taxon>
        <taxon>Pseudomonadati</taxon>
        <taxon>Campylobacterota</taxon>
        <taxon>Epsilonproteobacteria</taxon>
        <taxon>Campylobacterales</taxon>
        <taxon>Arcobacteraceae</taxon>
        <taxon>Arcobacter</taxon>
    </lineage>
</organism>
<evidence type="ECO:0000256" key="1">
    <source>
        <dbReference type="ARBA" id="ARBA00000085"/>
    </source>
</evidence>
<evidence type="ECO:0000256" key="11">
    <source>
        <dbReference type="ARBA" id="ARBA00022989"/>
    </source>
</evidence>
<gene>
    <name evidence="25" type="ORF">CRU90_07305</name>
</gene>
<dbReference type="Pfam" id="PF00497">
    <property type="entry name" value="SBP_bac_3"/>
    <property type="match status" value="2"/>
</dbReference>
<dbReference type="Gene3D" id="3.40.50.2300">
    <property type="match status" value="2"/>
</dbReference>